<dbReference type="Pfam" id="PF01251">
    <property type="entry name" value="Ribosomal_S7e"/>
    <property type="match status" value="1"/>
</dbReference>
<evidence type="ECO:0000313" key="4">
    <source>
        <dbReference type="EMBL" id="ORZ13286.1"/>
    </source>
</evidence>
<name>A0A1X2IBG9_9FUNG</name>
<evidence type="ECO:0000256" key="2">
    <source>
        <dbReference type="ARBA" id="ARBA00022980"/>
    </source>
</evidence>
<dbReference type="GO" id="GO:1990904">
    <property type="term" value="C:ribonucleoprotein complex"/>
    <property type="evidence" value="ECO:0007669"/>
    <property type="project" value="UniProtKB-KW"/>
</dbReference>
<evidence type="ECO:0000256" key="1">
    <source>
        <dbReference type="ARBA" id="ARBA00007820"/>
    </source>
</evidence>
<dbReference type="STRING" id="90262.A0A1X2IBG9"/>
<dbReference type="AlphaFoldDB" id="A0A1X2IBG9"/>
<protein>
    <submittedName>
        <fullName evidence="4">Uncharacterized protein</fullName>
    </submittedName>
</protein>
<keyword evidence="5" id="KW-1185">Reference proteome</keyword>
<comment type="caution">
    <text evidence="4">The sequence shown here is derived from an EMBL/GenBank/DDBJ whole genome shotgun (WGS) entry which is preliminary data.</text>
</comment>
<dbReference type="GO" id="GO:0006412">
    <property type="term" value="P:translation"/>
    <property type="evidence" value="ECO:0007669"/>
    <property type="project" value="InterPro"/>
</dbReference>
<sequence>MASKIVKIAGAKPIDEFEITIGQAILDLESSVPELKKELRPLNITGAKEVSHNG</sequence>
<dbReference type="InterPro" id="IPR000554">
    <property type="entry name" value="Ribosomal_eS7"/>
</dbReference>
<keyword evidence="3" id="KW-0687">Ribonucleoprotein</keyword>
<organism evidence="4 5">
    <name type="scientific">Absidia repens</name>
    <dbReference type="NCBI Taxonomy" id="90262"/>
    <lineage>
        <taxon>Eukaryota</taxon>
        <taxon>Fungi</taxon>
        <taxon>Fungi incertae sedis</taxon>
        <taxon>Mucoromycota</taxon>
        <taxon>Mucoromycotina</taxon>
        <taxon>Mucoromycetes</taxon>
        <taxon>Mucorales</taxon>
        <taxon>Cunninghamellaceae</taxon>
        <taxon>Absidia</taxon>
    </lineage>
</organism>
<keyword evidence="2" id="KW-0689">Ribosomal protein</keyword>
<evidence type="ECO:0000256" key="3">
    <source>
        <dbReference type="ARBA" id="ARBA00023274"/>
    </source>
</evidence>
<evidence type="ECO:0000313" key="5">
    <source>
        <dbReference type="Proteomes" id="UP000193560"/>
    </source>
</evidence>
<dbReference type="Proteomes" id="UP000193560">
    <property type="component" value="Unassembled WGS sequence"/>
</dbReference>
<dbReference type="GO" id="GO:0003735">
    <property type="term" value="F:structural constituent of ribosome"/>
    <property type="evidence" value="ECO:0007669"/>
    <property type="project" value="InterPro"/>
</dbReference>
<accession>A0A1X2IBG9</accession>
<reference evidence="4 5" key="1">
    <citation type="submission" date="2016-07" db="EMBL/GenBank/DDBJ databases">
        <title>Pervasive Adenine N6-methylation of Active Genes in Fungi.</title>
        <authorList>
            <consortium name="DOE Joint Genome Institute"/>
            <person name="Mondo S.J."/>
            <person name="Dannebaum R.O."/>
            <person name="Kuo R.C."/>
            <person name="Labutti K."/>
            <person name="Haridas S."/>
            <person name="Kuo A."/>
            <person name="Salamov A."/>
            <person name="Ahrendt S.R."/>
            <person name="Lipzen A."/>
            <person name="Sullivan W."/>
            <person name="Andreopoulos W.B."/>
            <person name="Clum A."/>
            <person name="Lindquist E."/>
            <person name="Daum C."/>
            <person name="Ramamoorthy G.K."/>
            <person name="Gryganskyi A."/>
            <person name="Culley D."/>
            <person name="Magnuson J.K."/>
            <person name="James T.Y."/>
            <person name="O'Malley M.A."/>
            <person name="Stajich J.E."/>
            <person name="Spatafora J.W."/>
            <person name="Visel A."/>
            <person name="Grigoriev I.V."/>
        </authorList>
    </citation>
    <scope>NUCLEOTIDE SEQUENCE [LARGE SCALE GENOMIC DNA]</scope>
    <source>
        <strain evidence="4 5">NRRL 1336</strain>
    </source>
</reference>
<proteinExistence type="inferred from homology"/>
<dbReference type="EMBL" id="MCGE01000017">
    <property type="protein sequence ID" value="ORZ13286.1"/>
    <property type="molecule type" value="Genomic_DNA"/>
</dbReference>
<dbReference type="OrthoDB" id="1724687at2759"/>
<gene>
    <name evidence="4" type="ORF">BCR42DRAFT_419563</name>
</gene>
<dbReference type="GO" id="GO:0005840">
    <property type="term" value="C:ribosome"/>
    <property type="evidence" value="ECO:0007669"/>
    <property type="project" value="UniProtKB-KW"/>
</dbReference>
<comment type="similarity">
    <text evidence="1">Belongs to the eukaryotic ribosomal protein eS7 family.</text>
</comment>